<evidence type="ECO:0000313" key="9">
    <source>
        <dbReference type="Proteomes" id="UP000653472"/>
    </source>
</evidence>
<organism evidence="8 9">
    <name type="scientific">Solimonas marina</name>
    <dbReference type="NCBI Taxonomy" id="2714601"/>
    <lineage>
        <taxon>Bacteria</taxon>
        <taxon>Pseudomonadati</taxon>
        <taxon>Pseudomonadota</taxon>
        <taxon>Gammaproteobacteria</taxon>
        <taxon>Nevskiales</taxon>
        <taxon>Nevskiaceae</taxon>
        <taxon>Solimonas</taxon>
    </lineage>
</organism>
<keyword evidence="9" id="KW-1185">Reference proteome</keyword>
<accession>A0A970B4Y2</accession>
<name>A0A970B4Y2_9GAMM</name>
<dbReference type="Proteomes" id="UP000653472">
    <property type="component" value="Unassembled WGS sequence"/>
</dbReference>
<evidence type="ECO:0000256" key="5">
    <source>
        <dbReference type="ARBA" id="ARBA00022989"/>
    </source>
</evidence>
<dbReference type="PANTHER" id="PTHR30106">
    <property type="entry name" value="INNER MEMBRANE PROTEIN YEIH-RELATED"/>
    <property type="match status" value="1"/>
</dbReference>
<feature type="transmembrane region" description="Helical" evidence="7">
    <location>
        <begin position="323"/>
        <end position="341"/>
    </location>
</feature>
<dbReference type="NCBIfam" id="TIGR00698">
    <property type="entry name" value="YeiH family putative sulfate export transporter"/>
    <property type="match status" value="1"/>
</dbReference>
<dbReference type="PANTHER" id="PTHR30106:SF2">
    <property type="entry name" value="UPF0324 INNER MEMBRANE PROTEIN YEIH"/>
    <property type="match status" value="1"/>
</dbReference>
<evidence type="ECO:0000313" key="8">
    <source>
        <dbReference type="EMBL" id="NKF22807.1"/>
    </source>
</evidence>
<gene>
    <name evidence="8" type="ORF">G7Y82_10805</name>
</gene>
<feature type="transmembrane region" description="Helical" evidence="7">
    <location>
        <begin position="231"/>
        <end position="249"/>
    </location>
</feature>
<comment type="caution">
    <text evidence="8">The sequence shown here is derived from an EMBL/GenBank/DDBJ whole genome shotgun (WGS) entry which is preliminary data.</text>
</comment>
<keyword evidence="4 7" id="KW-0812">Transmembrane</keyword>
<comment type="similarity">
    <text evidence="2">Belongs to the UPF0324 family.</text>
</comment>
<evidence type="ECO:0000256" key="7">
    <source>
        <dbReference type="SAM" id="Phobius"/>
    </source>
</evidence>
<evidence type="ECO:0000256" key="4">
    <source>
        <dbReference type="ARBA" id="ARBA00022692"/>
    </source>
</evidence>
<feature type="transmembrane region" description="Helical" evidence="7">
    <location>
        <begin position="290"/>
        <end position="311"/>
    </location>
</feature>
<keyword evidence="6 7" id="KW-0472">Membrane</keyword>
<reference evidence="8" key="1">
    <citation type="submission" date="2020-03" db="EMBL/GenBank/DDBJ databases">
        <title>Solimonas marina sp. nov., isolated from deep seawater of the Pacific Ocean.</title>
        <authorList>
            <person name="Liu X."/>
            <person name="Lai Q."/>
            <person name="Sun F."/>
            <person name="Gai Y."/>
            <person name="Li G."/>
            <person name="Shao Z."/>
        </authorList>
    </citation>
    <scope>NUCLEOTIDE SEQUENCE</scope>
    <source>
        <strain evidence="8">C16B3</strain>
    </source>
</reference>
<dbReference type="InterPro" id="IPR018383">
    <property type="entry name" value="UPF0324_pro"/>
</dbReference>
<comment type="subcellular location">
    <subcellularLocation>
        <location evidence="1">Cell membrane</location>
        <topology evidence="1">Multi-pass membrane protein</topology>
    </subcellularLocation>
</comment>
<protein>
    <submittedName>
        <fullName evidence="8">YeiH family putative sulfate export transporter</fullName>
    </submittedName>
</protein>
<sequence>MSTLTATQPTLPGRVAGLLPGLAIVTGIAVTAMALDRIPGIGSSGIGVLTVAIALGMLVSQFASARIHDRAAPGAAFSQRTLLRTGVALYGLRLTLHDIAAAGLHGIAVDVIMISAVLGTAWFVGTRLLKLDRDTALLVGMGSAVCGAAAVMATEPVLRAPPYKVAIAVATVTVFGSCAVFLYPALFPLLGLDPQQYGMFVGSTVHEVAQVVAAGKAVSASAGDEAVIVKLLRVAMLAPILIIIGRLVARTDKDETPGKSSAPIVPGFVIAFAGLVLLHSLGWLPAAAHAALLQLDGVLLALAMAALGWSARISMMKAAGPRPLVLGAVLFGVLTIGGYALNCALNLLPF</sequence>
<evidence type="ECO:0000256" key="2">
    <source>
        <dbReference type="ARBA" id="ARBA00007977"/>
    </source>
</evidence>
<feature type="transmembrane region" description="Helical" evidence="7">
    <location>
        <begin position="165"/>
        <end position="186"/>
    </location>
</feature>
<proteinExistence type="inferred from homology"/>
<dbReference type="RefSeq" id="WP_168148084.1">
    <property type="nucleotide sequence ID" value="NZ_JAAVXB010000005.1"/>
</dbReference>
<dbReference type="EMBL" id="JAAVXB010000005">
    <property type="protein sequence ID" value="NKF22807.1"/>
    <property type="molecule type" value="Genomic_DNA"/>
</dbReference>
<dbReference type="GO" id="GO:0005886">
    <property type="term" value="C:plasma membrane"/>
    <property type="evidence" value="ECO:0007669"/>
    <property type="project" value="UniProtKB-SubCell"/>
</dbReference>
<evidence type="ECO:0000256" key="6">
    <source>
        <dbReference type="ARBA" id="ARBA00023136"/>
    </source>
</evidence>
<keyword evidence="3" id="KW-1003">Cell membrane</keyword>
<dbReference type="AlphaFoldDB" id="A0A970B4Y2"/>
<feature type="transmembrane region" description="Helical" evidence="7">
    <location>
        <begin position="15"/>
        <end position="35"/>
    </location>
</feature>
<feature type="transmembrane region" description="Helical" evidence="7">
    <location>
        <begin position="99"/>
        <end position="124"/>
    </location>
</feature>
<dbReference type="InterPro" id="IPR004630">
    <property type="entry name" value="UPF0324_YeiH-like"/>
</dbReference>
<dbReference type="Pfam" id="PF03601">
    <property type="entry name" value="Cons_hypoth698"/>
    <property type="match status" value="1"/>
</dbReference>
<evidence type="ECO:0000256" key="3">
    <source>
        <dbReference type="ARBA" id="ARBA00022475"/>
    </source>
</evidence>
<feature type="transmembrane region" description="Helical" evidence="7">
    <location>
        <begin position="261"/>
        <end position="284"/>
    </location>
</feature>
<evidence type="ECO:0000256" key="1">
    <source>
        <dbReference type="ARBA" id="ARBA00004651"/>
    </source>
</evidence>
<feature type="transmembrane region" description="Helical" evidence="7">
    <location>
        <begin position="41"/>
        <end position="60"/>
    </location>
</feature>
<feature type="transmembrane region" description="Helical" evidence="7">
    <location>
        <begin position="136"/>
        <end position="153"/>
    </location>
</feature>
<keyword evidence="5 7" id="KW-1133">Transmembrane helix</keyword>